<gene>
    <name evidence="10" type="primary">algA_1</name>
    <name evidence="10" type="ORF">L21SP5_01597</name>
</gene>
<dbReference type="Gene3D" id="3.90.550.10">
    <property type="entry name" value="Spore Coat Polysaccharide Biosynthesis Protein SpsA, Chain A"/>
    <property type="match status" value="1"/>
</dbReference>
<dbReference type="RefSeq" id="WP_057952712.1">
    <property type="nucleotide sequence ID" value="NZ_CP013118.1"/>
</dbReference>
<dbReference type="SUPFAM" id="SSF159283">
    <property type="entry name" value="Guanosine diphospho-D-mannose pyrophosphorylase/mannose-6-phosphate isomerase linker domain"/>
    <property type="match status" value="1"/>
</dbReference>
<evidence type="ECO:0000259" key="9">
    <source>
        <dbReference type="Pfam" id="PF22640"/>
    </source>
</evidence>
<dbReference type="Proteomes" id="UP000064893">
    <property type="component" value="Chromosome"/>
</dbReference>
<keyword evidence="4" id="KW-0548">Nucleotidyltransferase</keyword>
<evidence type="ECO:0000256" key="5">
    <source>
        <dbReference type="ARBA" id="ARBA00022741"/>
    </source>
</evidence>
<keyword evidence="3" id="KW-0808">Transferase</keyword>
<dbReference type="CDD" id="cd02509">
    <property type="entry name" value="GDP-M1P_Guanylyltransferase"/>
    <property type="match status" value="1"/>
</dbReference>
<dbReference type="InterPro" id="IPR049577">
    <property type="entry name" value="GMPP_N"/>
</dbReference>
<dbReference type="FunFam" id="3.90.550.10:FF:000046">
    <property type="entry name" value="Mannose-1-phosphate guanylyltransferase (GDP)"/>
    <property type="match status" value="1"/>
</dbReference>
<evidence type="ECO:0000313" key="11">
    <source>
        <dbReference type="Proteomes" id="UP000064893"/>
    </source>
</evidence>
<dbReference type="GO" id="GO:0004475">
    <property type="term" value="F:mannose-1-phosphate guanylyltransferase (GTP) activity"/>
    <property type="evidence" value="ECO:0007669"/>
    <property type="project" value="UniProtKB-EC"/>
</dbReference>
<dbReference type="KEGG" id="blq:L21SP5_01597"/>
<dbReference type="AlphaFoldDB" id="A0A0S2HYT7"/>
<dbReference type="InterPro" id="IPR051161">
    <property type="entry name" value="Mannose-6P_isomerase_type2"/>
</dbReference>
<dbReference type="Pfam" id="PF00483">
    <property type="entry name" value="NTP_transferase"/>
    <property type="match status" value="1"/>
</dbReference>
<keyword evidence="6" id="KW-0342">GTP-binding</keyword>
<keyword evidence="11" id="KW-1185">Reference proteome</keyword>
<reference evidence="10 11" key="1">
    <citation type="submission" date="2015-11" db="EMBL/GenBank/DDBJ databases">
        <title>Description and complete genome sequence of a novel strain predominating in hypersaline microbial mats and representing a new family of the Bacteriodetes phylum.</title>
        <authorList>
            <person name="Spring S."/>
            <person name="Bunk B."/>
            <person name="Sproer C."/>
            <person name="Klenk H.-P."/>
        </authorList>
    </citation>
    <scope>NUCLEOTIDE SEQUENCE [LARGE SCALE GENOMIC DNA]</scope>
    <source>
        <strain evidence="10 11">L21-Spi-D4</strain>
    </source>
</reference>
<sequence>MKQNNYAIIMAGGVGSRFWPWSRTAQPKQFLDVLGTGKTLIQQTFERITQICPSENILIITNKKYADTIAKQIPQMPGENILSEPKGKNTAPCIAYGAFKIKKQNPDANILVAPSDHIILKEDLFTRVVREGFNYVSQNNVLLTIGIKPHKPETGYGYIQSDAKVIKEDSGKWQLSSVDAFREKPDLETAKSFLASGDYFWNAGIFIWSVDSILASMKQHLPEMYGQFETYEPDFNTGAERKAIETIFDQCQSISIDYGVMEKAKNVVVISTDIGWSDLGSWSALHELSDTDSQNNTSNSNQTLFYNSNNCIVRALDNKVAVIEGLDDYIVVEEEQALLICRKQNEQMIKQFVKDVGDKFGKKYV</sequence>
<dbReference type="InterPro" id="IPR054566">
    <property type="entry name" value="ManC/GMP-like_b-helix"/>
</dbReference>
<accession>A0A0S2HYT7</accession>
<evidence type="ECO:0000256" key="2">
    <source>
        <dbReference type="ARBA" id="ARBA00012387"/>
    </source>
</evidence>
<feature type="domain" description="MannoseP isomerase/GMP-like beta-helix" evidence="9">
    <location>
        <begin position="307"/>
        <end position="354"/>
    </location>
</feature>
<dbReference type="EC" id="2.7.7.13" evidence="2"/>
<evidence type="ECO:0000256" key="3">
    <source>
        <dbReference type="ARBA" id="ARBA00022679"/>
    </source>
</evidence>
<dbReference type="PATRIC" id="fig|1307839.3.peg.1694"/>
<dbReference type="InterPro" id="IPR005835">
    <property type="entry name" value="NTP_transferase_dom"/>
</dbReference>
<proteinExistence type="inferred from homology"/>
<feature type="domain" description="Nucleotidyl transferase" evidence="8">
    <location>
        <begin position="7"/>
        <end position="293"/>
    </location>
</feature>
<evidence type="ECO:0000256" key="6">
    <source>
        <dbReference type="ARBA" id="ARBA00023134"/>
    </source>
</evidence>
<protein>
    <recommendedName>
        <fullName evidence="2">mannose-1-phosphate guanylyltransferase</fullName>
        <ecNumber evidence="2">2.7.7.13</ecNumber>
    </recommendedName>
</protein>
<dbReference type="GO" id="GO:0009298">
    <property type="term" value="P:GDP-mannose biosynthetic process"/>
    <property type="evidence" value="ECO:0007669"/>
    <property type="project" value="TreeGrafter"/>
</dbReference>
<dbReference type="STRING" id="1307839.L21SP5_01597"/>
<comment type="similarity">
    <text evidence="1">Belongs to the mannose-6-phosphate isomerase type 2 family.</text>
</comment>
<dbReference type="OrthoDB" id="9806359at2"/>
<evidence type="ECO:0000256" key="1">
    <source>
        <dbReference type="ARBA" id="ARBA00006115"/>
    </source>
</evidence>
<dbReference type="PANTHER" id="PTHR46390:SF1">
    <property type="entry name" value="MANNOSE-1-PHOSPHATE GUANYLYLTRANSFERASE"/>
    <property type="match status" value="1"/>
</dbReference>
<dbReference type="PANTHER" id="PTHR46390">
    <property type="entry name" value="MANNOSE-1-PHOSPHATE GUANYLYLTRANSFERASE"/>
    <property type="match status" value="1"/>
</dbReference>
<evidence type="ECO:0000256" key="4">
    <source>
        <dbReference type="ARBA" id="ARBA00022695"/>
    </source>
</evidence>
<dbReference type="SUPFAM" id="SSF53448">
    <property type="entry name" value="Nucleotide-diphospho-sugar transferases"/>
    <property type="match status" value="1"/>
</dbReference>
<evidence type="ECO:0000259" key="8">
    <source>
        <dbReference type="Pfam" id="PF00483"/>
    </source>
</evidence>
<dbReference type="GO" id="GO:0005525">
    <property type="term" value="F:GTP binding"/>
    <property type="evidence" value="ECO:0007669"/>
    <property type="project" value="UniProtKB-KW"/>
</dbReference>
<evidence type="ECO:0000313" key="10">
    <source>
        <dbReference type="EMBL" id="ALO15242.1"/>
    </source>
</evidence>
<keyword evidence="5" id="KW-0547">Nucleotide-binding</keyword>
<comment type="catalytic activity">
    <reaction evidence="7">
        <text>alpha-D-mannose 1-phosphate + GTP + H(+) = GDP-alpha-D-mannose + diphosphate</text>
        <dbReference type="Rhea" id="RHEA:15229"/>
        <dbReference type="ChEBI" id="CHEBI:15378"/>
        <dbReference type="ChEBI" id="CHEBI:33019"/>
        <dbReference type="ChEBI" id="CHEBI:37565"/>
        <dbReference type="ChEBI" id="CHEBI:57527"/>
        <dbReference type="ChEBI" id="CHEBI:58409"/>
        <dbReference type="EC" id="2.7.7.13"/>
    </reaction>
</comment>
<name>A0A0S2HYT7_9BACT</name>
<dbReference type="InterPro" id="IPR029044">
    <property type="entry name" value="Nucleotide-diphossugar_trans"/>
</dbReference>
<organism evidence="10 11">
    <name type="scientific">Salinivirga cyanobacteriivorans</name>
    <dbReference type="NCBI Taxonomy" id="1307839"/>
    <lineage>
        <taxon>Bacteria</taxon>
        <taxon>Pseudomonadati</taxon>
        <taxon>Bacteroidota</taxon>
        <taxon>Bacteroidia</taxon>
        <taxon>Bacteroidales</taxon>
        <taxon>Salinivirgaceae</taxon>
        <taxon>Salinivirga</taxon>
    </lineage>
</organism>
<evidence type="ECO:0000256" key="7">
    <source>
        <dbReference type="ARBA" id="ARBA00047343"/>
    </source>
</evidence>
<dbReference type="Pfam" id="PF22640">
    <property type="entry name" value="ManC_GMP_beta-helix"/>
    <property type="match status" value="1"/>
</dbReference>
<dbReference type="EMBL" id="CP013118">
    <property type="protein sequence ID" value="ALO15242.1"/>
    <property type="molecule type" value="Genomic_DNA"/>
</dbReference>